<reference evidence="1 2" key="1">
    <citation type="journal article" date="2019" name="Nat. Ecol. Evol.">
        <title>Megaphylogeny resolves global patterns of mushroom evolution.</title>
        <authorList>
            <person name="Varga T."/>
            <person name="Krizsan K."/>
            <person name="Foldi C."/>
            <person name="Dima B."/>
            <person name="Sanchez-Garcia M."/>
            <person name="Sanchez-Ramirez S."/>
            <person name="Szollosi G.J."/>
            <person name="Szarkandi J.G."/>
            <person name="Papp V."/>
            <person name="Albert L."/>
            <person name="Andreopoulos W."/>
            <person name="Angelini C."/>
            <person name="Antonin V."/>
            <person name="Barry K.W."/>
            <person name="Bougher N.L."/>
            <person name="Buchanan P."/>
            <person name="Buyck B."/>
            <person name="Bense V."/>
            <person name="Catcheside P."/>
            <person name="Chovatia M."/>
            <person name="Cooper J."/>
            <person name="Damon W."/>
            <person name="Desjardin D."/>
            <person name="Finy P."/>
            <person name="Geml J."/>
            <person name="Haridas S."/>
            <person name="Hughes K."/>
            <person name="Justo A."/>
            <person name="Karasinski D."/>
            <person name="Kautmanova I."/>
            <person name="Kiss B."/>
            <person name="Kocsube S."/>
            <person name="Kotiranta H."/>
            <person name="LaButti K.M."/>
            <person name="Lechner B.E."/>
            <person name="Liimatainen K."/>
            <person name="Lipzen A."/>
            <person name="Lukacs Z."/>
            <person name="Mihaltcheva S."/>
            <person name="Morgado L.N."/>
            <person name="Niskanen T."/>
            <person name="Noordeloos M.E."/>
            <person name="Ohm R.A."/>
            <person name="Ortiz-Santana B."/>
            <person name="Ovrebo C."/>
            <person name="Racz N."/>
            <person name="Riley R."/>
            <person name="Savchenko A."/>
            <person name="Shiryaev A."/>
            <person name="Soop K."/>
            <person name="Spirin V."/>
            <person name="Szebenyi C."/>
            <person name="Tomsovsky M."/>
            <person name="Tulloss R.E."/>
            <person name="Uehling J."/>
            <person name="Grigoriev I.V."/>
            <person name="Vagvolgyi C."/>
            <person name="Papp T."/>
            <person name="Martin F.M."/>
            <person name="Miettinen O."/>
            <person name="Hibbett D.S."/>
            <person name="Nagy L.G."/>
        </authorList>
    </citation>
    <scope>NUCLEOTIDE SEQUENCE [LARGE SCALE GENOMIC DNA]</scope>
    <source>
        <strain evidence="1 2">CBS 962.96</strain>
    </source>
</reference>
<sequence length="252" mass="29597">MGLTRSPRVPSRLRDFAMQLFELIPITSKEFTQKRWWNSGKVYTEWVLCKDILSKLDDLIGNTSNNNTVHSPGPQIMDDLHSLGQRMLPGFQISEYPSSGTAKQYGKWAEDIRTYVMSMNLLMVSDFILINTNDTDNILNGDWVGMQPRLLYYSGRIYDNVQLQFAKSVHHLVFMRPWNQPRLPTPASRVFHEFIWRLSSQNWCWITNVESAKILLEAIQCHKNDMNYRGWLWFEEELFNRCKEVIREPEGA</sequence>
<protein>
    <submittedName>
        <fullName evidence="1">Uncharacterized protein</fullName>
    </submittedName>
</protein>
<gene>
    <name evidence="1" type="ORF">K435DRAFT_860696</name>
</gene>
<keyword evidence="2" id="KW-1185">Reference proteome</keyword>
<organism evidence="1 2">
    <name type="scientific">Dendrothele bispora (strain CBS 962.96)</name>
    <dbReference type="NCBI Taxonomy" id="1314807"/>
    <lineage>
        <taxon>Eukaryota</taxon>
        <taxon>Fungi</taxon>
        <taxon>Dikarya</taxon>
        <taxon>Basidiomycota</taxon>
        <taxon>Agaricomycotina</taxon>
        <taxon>Agaricomycetes</taxon>
        <taxon>Agaricomycetidae</taxon>
        <taxon>Agaricales</taxon>
        <taxon>Agaricales incertae sedis</taxon>
        <taxon>Dendrothele</taxon>
    </lineage>
</organism>
<evidence type="ECO:0000313" key="2">
    <source>
        <dbReference type="Proteomes" id="UP000297245"/>
    </source>
</evidence>
<accession>A0A4V4HFB5</accession>
<dbReference type="EMBL" id="ML179227">
    <property type="protein sequence ID" value="THU94335.1"/>
    <property type="molecule type" value="Genomic_DNA"/>
</dbReference>
<proteinExistence type="predicted"/>
<dbReference type="OrthoDB" id="3103301at2759"/>
<name>A0A4V4HFB5_DENBC</name>
<dbReference type="AlphaFoldDB" id="A0A4V4HFB5"/>
<evidence type="ECO:0000313" key="1">
    <source>
        <dbReference type="EMBL" id="THU94335.1"/>
    </source>
</evidence>
<dbReference type="Proteomes" id="UP000297245">
    <property type="component" value="Unassembled WGS sequence"/>
</dbReference>